<evidence type="ECO:0000313" key="4">
    <source>
        <dbReference type="EMBL" id="GHC54622.1"/>
    </source>
</evidence>
<dbReference type="InterPro" id="IPR032508">
    <property type="entry name" value="FecR_C"/>
</dbReference>
<keyword evidence="5" id="KW-1185">Reference proteome</keyword>
<dbReference type="InterPro" id="IPR032623">
    <property type="entry name" value="FecR_N"/>
</dbReference>
<dbReference type="PIRSF" id="PIRSF018266">
    <property type="entry name" value="FecR"/>
    <property type="match status" value="1"/>
</dbReference>
<dbReference type="InterPro" id="IPR006860">
    <property type="entry name" value="FecR"/>
</dbReference>
<dbReference type="EMBL" id="BMZN01000004">
    <property type="protein sequence ID" value="GHC54622.1"/>
    <property type="molecule type" value="Genomic_DNA"/>
</dbReference>
<dbReference type="InterPro" id="IPR012373">
    <property type="entry name" value="Ferrdict_sens_TM"/>
</dbReference>
<proteinExistence type="predicted"/>
<protein>
    <submittedName>
        <fullName evidence="4">Iron dicitrate transporter FecR</fullName>
    </submittedName>
</protein>
<sequence>MTCPTASDDLDHPSDAAHWFARMQSGEASEQDHQAFRAWRDASPENARRYREVEYLWRATQAVPDKRLRSLLPDSPVPAPSAKRRYLTLGLGALGVLALTAGTLHQSGWLDSAQETVQLVTAKGERRQIKLPDGSIVDLNTDTIAHARLSVDRREVELIQGEVFFSVEHYQTLPFVVHTDLGTITVTGTRFNVRREADSVLVSVQSGSVKVQSGPWWRRQERLLGAQQQVLLRQGTEPSPVQTADVESLTAWQRGKIIFRNTPLETVVQEMARYLPQTLNLDAPALRQHRISGVFDIDQPETVIKALPAIAPIRIQRDAAGVLHIVAR</sequence>
<dbReference type="PANTHER" id="PTHR30273:SF2">
    <property type="entry name" value="PROTEIN FECR"/>
    <property type="match status" value="1"/>
</dbReference>
<dbReference type="GO" id="GO:0016989">
    <property type="term" value="F:sigma factor antagonist activity"/>
    <property type="evidence" value="ECO:0007669"/>
    <property type="project" value="TreeGrafter"/>
</dbReference>
<accession>A0A8H9IJ89</accession>
<dbReference type="Pfam" id="PF16344">
    <property type="entry name" value="FecR_C"/>
    <property type="match status" value="1"/>
</dbReference>
<feature type="domain" description="FecR protein" evidence="1">
    <location>
        <begin position="119"/>
        <end position="210"/>
    </location>
</feature>
<feature type="domain" description="Protein FecR C-terminal" evidence="3">
    <location>
        <begin position="256"/>
        <end position="316"/>
    </location>
</feature>
<dbReference type="Proteomes" id="UP000608923">
    <property type="component" value="Unassembled WGS sequence"/>
</dbReference>
<feature type="domain" description="FecR N-terminal" evidence="2">
    <location>
        <begin position="16"/>
        <end position="54"/>
    </location>
</feature>
<dbReference type="PANTHER" id="PTHR30273">
    <property type="entry name" value="PERIPLASMIC SIGNAL SENSOR AND SIGMA FACTOR ACTIVATOR FECR-RELATED"/>
    <property type="match status" value="1"/>
</dbReference>
<name>A0A8H9IJ89_9BURK</name>
<dbReference type="AlphaFoldDB" id="A0A8H9IJ89"/>
<evidence type="ECO:0000259" key="1">
    <source>
        <dbReference type="Pfam" id="PF04773"/>
    </source>
</evidence>
<reference evidence="5" key="1">
    <citation type="journal article" date="2019" name="Int. J. Syst. Evol. Microbiol.">
        <title>The Global Catalogue of Microorganisms (GCM) 10K type strain sequencing project: providing services to taxonomists for standard genome sequencing and annotation.</title>
        <authorList>
            <consortium name="The Broad Institute Genomics Platform"/>
            <consortium name="The Broad Institute Genome Sequencing Center for Infectious Disease"/>
            <person name="Wu L."/>
            <person name="Ma J."/>
        </authorList>
    </citation>
    <scope>NUCLEOTIDE SEQUENCE [LARGE SCALE GENOMIC DNA]</scope>
    <source>
        <strain evidence="5">KCTC 42083</strain>
    </source>
</reference>
<comment type="caution">
    <text evidence="4">The sequence shown here is derived from an EMBL/GenBank/DDBJ whole genome shotgun (WGS) entry which is preliminary data.</text>
</comment>
<dbReference type="Pfam" id="PF04773">
    <property type="entry name" value="FecR"/>
    <property type="match status" value="1"/>
</dbReference>
<dbReference type="Pfam" id="PF16220">
    <property type="entry name" value="DUF4880"/>
    <property type="match status" value="1"/>
</dbReference>
<evidence type="ECO:0000313" key="5">
    <source>
        <dbReference type="Proteomes" id="UP000608923"/>
    </source>
</evidence>
<evidence type="ECO:0000259" key="3">
    <source>
        <dbReference type="Pfam" id="PF16344"/>
    </source>
</evidence>
<evidence type="ECO:0000259" key="2">
    <source>
        <dbReference type="Pfam" id="PF16220"/>
    </source>
</evidence>
<dbReference type="Gene3D" id="3.55.50.30">
    <property type="match status" value="1"/>
</dbReference>
<organism evidence="4 5">
    <name type="scientific">Alcaligenes pakistanensis</name>
    <dbReference type="NCBI Taxonomy" id="1482717"/>
    <lineage>
        <taxon>Bacteria</taxon>
        <taxon>Pseudomonadati</taxon>
        <taxon>Pseudomonadota</taxon>
        <taxon>Betaproteobacteria</taxon>
        <taxon>Burkholderiales</taxon>
        <taxon>Alcaligenaceae</taxon>
        <taxon>Alcaligenes</taxon>
    </lineage>
</organism>
<dbReference type="RefSeq" id="WP_189393274.1">
    <property type="nucleotide sequence ID" value="NZ_BMZN01000004.1"/>
</dbReference>
<gene>
    <name evidence="4" type="ORF">GCM10010096_29030</name>
</gene>
<dbReference type="Gene3D" id="2.60.120.1440">
    <property type="match status" value="1"/>
</dbReference>